<organism evidence="1">
    <name type="scientific">Magnetospirillum gryphiswaldense</name>
    <dbReference type="NCBI Taxonomy" id="55518"/>
    <lineage>
        <taxon>Bacteria</taxon>
        <taxon>Pseudomonadati</taxon>
        <taxon>Pseudomonadota</taxon>
        <taxon>Alphaproteobacteria</taxon>
        <taxon>Rhodospirillales</taxon>
        <taxon>Rhodospirillaceae</taxon>
        <taxon>Magnetospirillum</taxon>
    </lineage>
</organism>
<dbReference type="EMBL" id="CU459003">
    <property type="protein sequence ID" value="CAM77805.1"/>
    <property type="molecule type" value="Genomic_DNA"/>
</dbReference>
<dbReference type="AlphaFoldDB" id="A4U4J8"/>
<evidence type="ECO:0000313" key="1">
    <source>
        <dbReference type="EMBL" id="CAM77805.1"/>
    </source>
</evidence>
<dbReference type="RefSeq" id="WP_024078352.1">
    <property type="nucleotide sequence ID" value="NZ_CP027527.1"/>
</dbReference>
<reference evidence="1" key="1">
    <citation type="journal article" date="2007" name="J. Bacteriol.">
        <title>Comparative genome analysis of four magnetotactic bacteria reveals a complex set of group-specific genes implicated in magnetosome biomineralization and function.</title>
        <authorList>
            <person name="Richter M."/>
            <person name="Kube M."/>
            <person name="Bazylinski D.A."/>
            <person name="Lombardot T."/>
            <person name="Gloeckner F.O."/>
            <person name="Reinhardt R."/>
            <person name="Schueler D."/>
        </authorList>
    </citation>
    <scope>NUCLEOTIDE SEQUENCE</scope>
    <source>
        <strain evidence="1">MSR-1</strain>
    </source>
</reference>
<protein>
    <recommendedName>
        <fullName evidence="2">Flagellar protein FlgN</fullName>
    </recommendedName>
</protein>
<proteinExistence type="predicted"/>
<sequence>MLPFAHQPLPMDDAPARQMARTLLETVTELAEIIAGENMALAQGYPAGLAASSERKTELAAEYAELWEDFGPGGAAALAADPEFGHALMEAVRQLRHGAQENITRLEAAMTASRRRVEAVLEALRQDARTSGTYGAKGNIPLELRLPPVGANFHA</sequence>
<gene>
    <name evidence="1" type="ORF">MGR_3873</name>
</gene>
<accession>A4U4J8</accession>
<evidence type="ECO:0008006" key="2">
    <source>
        <dbReference type="Google" id="ProtNLM"/>
    </source>
</evidence>
<name>A4U4J8_9PROT</name>